<dbReference type="PANTHER" id="PTHR13604:SF0">
    <property type="entry name" value="ABASIC SITE PROCESSING PROTEIN HMCES"/>
    <property type="match status" value="1"/>
</dbReference>
<sequence>MCERFSLTAELPELSERYRIARVTYDYKPRYNIAPTQQVAVIVRGTESRMLEEHRWGLVPFWGKDAVNADSAAVHEKPAYRKLFGKQRCIIPSNGFYVWKTEGKTRRPVRVVMKDRGIFAMAGLYEIWKDSRGGEIRTCTVMTTRSNRLVFDYDERMPVILDERDIEMWLDPTMNGEPERLQSLLRPYAPERMHAYPVSPRVADPLVESEECVEEAVVPVKYALLKR</sequence>
<reference evidence="9" key="1">
    <citation type="submission" date="2023-07" db="EMBL/GenBank/DDBJ databases">
        <authorList>
            <person name="Aktuganov G."/>
            <person name="Boyko T."/>
            <person name="Delegan Y."/>
            <person name="Galimzianova N."/>
            <person name="Gilvanova E."/>
            <person name="Korobov V."/>
            <person name="Kuzmina L."/>
            <person name="Melentiev A."/>
            <person name="Milman P."/>
            <person name="Ryabova A."/>
            <person name="Stupak E."/>
            <person name="Yasakov T."/>
            <person name="Zharikova N."/>
            <person name="Zhurenko E."/>
        </authorList>
    </citation>
    <scope>NUCLEOTIDE SEQUENCE</scope>
    <source>
        <strain evidence="9">IB-739</strain>
    </source>
</reference>
<dbReference type="Pfam" id="PF02586">
    <property type="entry name" value="SRAP"/>
    <property type="match status" value="1"/>
</dbReference>
<keyword evidence="6" id="KW-0238">DNA-binding</keyword>
<keyword evidence="10" id="KW-1185">Reference proteome</keyword>
<evidence type="ECO:0000256" key="3">
    <source>
        <dbReference type="ARBA" id="ARBA00022763"/>
    </source>
</evidence>
<evidence type="ECO:0000256" key="7">
    <source>
        <dbReference type="ARBA" id="ARBA00023239"/>
    </source>
</evidence>
<gene>
    <name evidence="9" type="ORF">Q3C12_21555</name>
</gene>
<keyword evidence="4 8" id="KW-0378">Hydrolase</keyword>
<keyword evidence="5" id="KW-0190">Covalent protein-DNA linkage</keyword>
<comment type="caution">
    <text evidence="9">The sequence shown here is derived from an EMBL/GenBank/DDBJ whole genome shotgun (WGS) entry which is preliminary data.</text>
</comment>
<proteinExistence type="inferred from homology"/>
<keyword evidence="3" id="KW-0227">DNA damage</keyword>
<dbReference type="PANTHER" id="PTHR13604">
    <property type="entry name" value="DC12-RELATED"/>
    <property type="match status" value="1"/>
</dbReference>
<dbReference type="InterPro" id="IPR036590">
    <property type="entry name" value="SRAP-like"/>
</dbReference>
<keyword evidence="7" id="KW-0456">Lyase</keyword>
<dbReference type="InterPro" id="IPR003738">
    <property type="entry name" value="SRAP"/>
</dbReference>
<keyword evidence="2 8" id="KW-0645">Protease</keyword>
<organism evidence="9 10">
    <name type="scientific">Paenibacillus ehimensis</name>
    <dbReference type="NCBI Taxonomy" id="79264"/>
    <lineage>
        <taxon>Bacteria</taxon>
        <taxon>Bacillati</taxon>
        <taxon>Bacillota</taxon>
        <taxon>Bacilli</taxon>
        <taxon>Bacillales</taxon>
        <taxon>Paenibacillaceae</taxon>
        <taxon>Paenibacillus</taxon>
    </lineage>
</organism>
<evidence type="ECO:0000313" key="9">
    <source>
        <dbReference type="EMBL" id="MDO3679602.1"/>
    </source>
</evidence>
<evidence type="ECO:0000313" key="10">
    <source>
        <dbReference type="Proteomes" id="UP001168883"/>
    </source>
</evidence>
<dbReference type="EMBL" id="JAUMKJ010000029">
    <property type="protein sequence ID" value="MDO3679602.1"/>
    <property type="molecule type" value="Genomic_DNA"/>
</dbReference>
<evidence type="ECO:0000256" key="1">
    <source>
        <dbReference type="ARBA" id="ARBA00008136"/>
    </source>
</evidence>
<protein>
    <recommendedName>
        <fullName evidence="8">Abasic site processing protein</fullName>
        <ecNumber evidence="8">3.4.-.-</ecNumber>
    </recommendedName>
</protein>
<evidence type="ECO:0000256" key="8">
    <source>
        <dbReference type="RuleBase" id="RU364100"/>
    </source>
</evidence>
<name>A0ABT8VF43_9BACL</name>
<dbReference type="EC" id="3.4.-.-" evidence="8"/>
<dbReference type="Proteomes" id="UP001168883">
    <property type="component" value="Unassembled WGS sequence"/>
</dbReference>
<evidence type="ECO:0000256" key="2">
    <source>
        <dbReference type="ARBA" id="ARBA00022670"/>
    </source>
</evidence>
<comment type="similarity">
    <text evidence="1 8">Belongs to the SOS response-associated peptidase family.</text>
</comment>
<dbReference type="Gene3D" id="3.90.1680.10">
    <property type="entry name" value="SOS response associated peptidase-like"/>
    <property type="match status" value="1"/>
</dbReference>
<evidence type="ECO:0000256" key="6">
    <source>
        <dbReference type="ARBA" id="ARBA00023125"/>
    </source>
</evidence>
<evidence type="ECO:0000256" key="5">
    <source>
        <dbReference type="ARBA" id="ARBA00023124"/>
    </source>
</evidence>
<accession>A0ABT8VF43</accession>
<evidence type="ECO:0000256" key="4">
    <source>
        <dbReference type="ARBA" id="ARBA00022801"/>
    </source>
</evidence>
<dbReference type="RefSeq" id="WP_302879780.1">
    <property type="nucleotide sequence ID" value="NZ_JAUMKJ010000029.1"/>
</dbReference>
<dbReference type="SUPFAM" id="SSF143081">
    <property type="entry name" value="BB1717-like"/>
    <property type="match status" value="1"/>
</dbReference>